<proteinExistence type="predicted"/>
<feature type="compositionally biased region" description="Basic and acidic residues" evidence="1">
    <location>
        <begin position="239"/>
        <end position="252"/>
    </location>
</feature>
<sequence length="290" mass="31947">MDDPIQFGASRSEQGESEEPTAVSDTSGTAFMSGIGVSSPNTSGLDNFLRSLDLGSFVQAFFEADIKTIEDILFFWPDNEVLLKELLLDTVGLKPLHYLKIKKRLMEIKPATQQQYHQSAMPSYETPSGSMKAVGYPRDSVPSISNFPLQMSTVDVSKDGGETRMEGLIDSIKSNGPRKVDQQSTVKVDKELIEPSTLSLRSTESVYERSQLPSDIRTAQSKNAGGNQGPAHQELYSIKPDEPESKPNEHHQGKQPQSSDDIVDKGLTGDNLQAEVEQQRGIGFPSMYFK</sequence>
<feature type="region of interest" description="Disordered" evidence="1">
    <location>
        <begin position="169"/>
        <end position="188"/>
    </location>
</feature>
<reference evidence="2 3" key="1">
    <citation type="journal article" date="2018" name="New Phytol.">
        <title>Phylogenomics of Endogonaceae and evolution of mycorrhizas within Mucoromycota.</title>
        <authorList>
            <person name="Chang Y."/>
            <person name="Desiro A."/>
            <person name="Na H."/>
            <person name="Sandor L."/>
            <person name="Lipzen A."/>
            <person name="Clum A."/>
            <person name="Barry K."/>
            <person name="Grigoriev I.V."/>
            <person name="Martin F.M."/>
            <person name="Stajich J.E."/>
            <person name="Smith M.E."/>
            <person name="Bonito G."/>
            <person name="Spatafora J.W."/>
        </authorList>
    </citation>
    <scope>NUCLEOTIDE SEQUENCE [LARGE SCALE GENOMIC DNA]</scope>
    <source>
        <strain evidence="2 3">GMNB39</strain>
    </source>
</reference>
<gene>
    <name evidence="2" type="ORF">BC936DRAFT_148818</name>
</gene>
<comment type="caution">
    <text evidence="2">The sequence shown here is derived from an EMBL/GenBank/DDBJ whole genome shotgun (WGS) entry which is preliminary data.</text>
</comment>
<dbReference type="EMBL" id="RBNI01008046">
    <property type="protein sequence ID" value="RUP44949.1"/>
    <property type="molecule type" value="Genomic_DNA"/>
</dbReference>
<evidence type="ECO:0000256" key="1">
    <source>
        <dbReference type="SAM" id="MobiDB-lite"/>
    </source>
</evidence>
<feature type="compositionally biased region" description="Polar residues" evidence="1">
    <location>
        <begin position="211"/>
        <end position="225"/>
    </location>
</feature>
<dbReference type="AlphaFoldDB" id="A0A433D281"/>
<accession>A0A433D281</accession>
<keyword evidence="3" id="KW-1185">Reference proteome</keyword>
<protein>
    <submittedName>
        <fullName evidence="2">Uncharacterized protein</fullName>
    </submittedName>
</protein>
<dbReference type="Proteomes" id="UP000268093">
    <property type="component" value="Unassembled WGS sequence"/>
</dbReference>
<evidence type="ECO:0000313" key="2">
    <source>
        <dbReference type="EMBL" id="RUP44949.1"/>
    </source>
</evidence>
<organism evidence="2 3">
    <name type="scientific">Jimgerdemannia flammicorona</name>
    <dbReference type="NCBI Taxonomy" id="994334"/>
    <lineage>
        <taxon>Eukaryota</taxon>
        <taxon>Fungi</taxon>
        <taxon>Fungi incertae sedis</taxon>
        <taxon>Mucoromycota</taxon>
        <taxon>Mucoromycotina</taxon>
        <taxon>Endogonomycetes</taxon>
        <taxon>Endogonales</taxon>
        <taxon>Endogonaceae</taxon>
        <taxon>Jimgerdemannia</taxon>
    </lineage>
</organism>
<name>A0A433D281_9FUNG</name>
<evidence type="ECO:0000313" key="3">
    <source>
        <dbReference type="Proteomes" id="UP000268093"/>
    </source>
</evidence>
<feature type="region of interest" description="Disordered" evidence="1">
    <location>
        <begin position="199"/>
        <end position="290"/>
    </location>
</feature>
<feature type="region of interest" description="Disordered" evidence="1">
    <location>
        <begin position="1"/>
        <end position="27"/>
    </location>
</feature>